<dbReference type="PANTHER" id="PTHR33127:SF75">
    <property type="entry name" value="DUF295 DOMAIN-CONTAINING PROTEIN"/>
    <property type="match status" value="1"/>
</dbReference>
<evidence type="ECO:0000313" key="2">
    <source>
        <dbReference type="EMBL" id="TVU09428.1"/>
    </source>
</evidence>
<evidence type="ECO:0000313" key="3">
    <source>
        <dbReference type="Proteomes" id="UP000324897"/>
    </source>
</evidence>
<evidence type="ECO:0000259" key="1">
    <source>
        <dbReference type="Pfam" id="PF03478"/>
    </source>
</evidence>
<dbReference type="Gramene" id="TVU09428">
    <property type="protein sequence ID" value="TVU09428"/>
    <property type="gene ID" value="EJB05_42900"/>
</dbReference>
<protein>
    <recommendedName>
        <fullName evidence="1">KIB1-4 beta-propeller domain-containing protein</fullName>
    </recommendedName>
</protein>
<comment type="caution">
    <text evidence="2">The sequence shown here is derived from an EMBL/GenBank/DDBJ whole genome shotgun (WGS) entry which is preliminary data.</text>
</comment>
<keyword evidence="3" id="KW-1185">Reference proteome</keyword>
<dbReference type="AlphaFoldDB" id="A0A5J9TEL1"/>
<name>A0A5J9TEL1_9POAL</name>
<dbReference type="EMBL" id="RWGY01000039">
    <property type="protein sequence ID" value="TVU09428.1"/>
    <property type="molecule type" value="Genomic_DNA"/>
</dbReference>
<organism evidence="2 3">
    <name type="scientific">Eragrostis curvula</name>
    <name type="common">weeping love grass</name>
    <dbReference type="NCBI Taxonomy" id="38414"/>
    <lineage>
        <taxon>Eukaryota</taxon>
        <taxon>Viridiplantae</taxon>
        <taxon>Streptophyta</taxon>
        <taxon>Embryophyta</taxon>
        <taxon>Tracheophyta</taxon>
        <taxon>Spermatophyta</taxon>
        <taxon>Magnoliopsida</taxon>
        <taxon>Liliopsida</taxon>
        <taxon>Poales</taxon>
        <taxon>Poaceae</taxon>
        <taxon>PACMAD clade</taxon>
        <taxon>Chloridoideae</taxon>
        <taxon>Eragrostideae</taxon>
        <taxon>Eragrostidinae</taxon>
        <taxon>Eragrostis</taxon>
    </lineage>
</organism>
<reference evidence="2 3" key="1">
    <citation type="journal article" date="2019" name="Sci. Rep.">
        <title>A high-quality genome of Eragrostis curvula grass provides insights into Poaceae evolution and supports new strategies to enhance forage quality.</title>
        <authorList>
            <person name="Carballo J."/>
            <person name="Santos B.A.C.M."/>
            <person name="Zappacosta D."/>
            <person name="Garbus I."/>
            <person name="Selva J.P."/>
            <person name="Gallo C.A."/>
            <person name="Diaz A."/>
            <person name="Albertini E."/>
            <person name="Caccamo M."/>
            <person name="Echenique V."/>
        </authorList>
    </citation>
    <scope>NUCLEOTIDE SEQUENCE [LARGE SCALE GENOMIC DNA]</scope>
    <source>
        <strain evidence="3">cv. Victoria</strain>
        <tissue evidence="2">Leaf</tissue>
    </source>
</reference>
<gene>
    <name evidence="2" type="ORF">EJB05_42900</name>
</gene>
<dbReference type="Pfam" id="PF03478">
    <property type="entry name" value="Beta-prop_KIB1-4"/>
    <property type="match status" value="1"/>
</dbReference>
<feature type="domain" description="KIB1-4 beta-propeller" evidence="1">
    <location>
        <begin position="31"/>
        <end position="158"/>
    </location>
</feature>
<proteinExistence type="predicted"/>
<sequence length="214" mass="23505">MAKLIFLFCSSHLTGWGIPKFKPLRPSLGAAGKFYAHLVDNKIVTLEFSPDPTFTAVRVRGRPLPLGGCYVTYCRLLESCGDLFMVKFWCTPFSERRILCVRVRKLDWSTGAWVKVTGLGVNRAFFVHSSIGTSMAADELGLKADCIYFTMDDDKGLYVHDLEQGTTTSHDPGPEIPNNGKIVLIPALAVKEDTAAMVLTSKKVTATLLMLAGI</sequence>
<dbReference type="PANTHER" id="PTHR33127">
    <property type="entry name" value="TRANSMEMBRANE PROTEIN"/>
    <property type="match status" value="1"/>
</dbReference>
<dbReference type="InterPro" id="IPR005174">
    <property type="entry name" value="KIB1-4_b-propeller"/>
</dbReference>
<dbReference type="OrthoDB" id="691666at2759"/>
<feature type="non-terminal residue" evidence="2">
    <location>
        <position position="1"/>
    </location>
</feature>
<dbReference type="Proteomes" id="UP000324897">
    <property type="component" value="Chromosome 3"/>
</dbReference>
<accession>A0A5J9TEL1</accession>